<dbReference type="AlphaFoldDB" id="A0A556MYJ9"/>
<gene>
    <name evidence="3" type="ORF">FO442_10400</name>
</gene>
<name>A0A556MYJ9_9FLAO</name>
<evidence type="ECO:0000259" key="2">
    <source>
        <dbReference type="Pfam" id="PF19089"/>
    </source>
</evidence>
<comment type="caution">
    <text evidence="3">The sequence shown here is derived from an EMBL/GenBank/DDBJ whole genome shotgun (WGS) entry which is preliminary data.</text>
</comment>
<keyword evidence="1" id="KW-0732">Signal</keyword>
<dbReference type="InterPro" id="IPR045916">
    <property type="entry name" value="DUF5777"/>
</dbReference>
<reference evidence="3 4" key="1">
    <citation type="submission" date="2019-07" db="EMBL/GenBank/DDBJ databases">
        <authorList>
            <person name="Huq M.A."/>
        </authorList>
    </citation>
    <scope>NUCLEOTIDE SEQUENCE [LARGE SCALE GENOMIC DNA]</scope>
    <source>
        <strain evidence="3 4">MAH-3</strain>
    </source>
</reference>
<feature type="chain" id="PRO_5021851094" description="DUF5777 domain-containing protein" evidence="1">
    <location>
        <begin position="21"/>
        <end position="304"/>
    </location>
</feature>
<keyword evidence="4" id="KW-1185">Reference proteome</keyword>
<sequence length="304" mass="34158">MIQKLLFIGAACFLPHLSGAQEADSTEAAETESSVDTDLVEQTFQSTRIVSGHSVECLRKGVLEFRVEHRFGDLAGSNGGVQNWFGLDNSSDIRLGFEYGITNNIMIGVGRSKGNGTPYRSLLDGFGKYRILQQRKKGMPISLAVTGSMFYTYMKALPDIYAVGHFPKQEYRFSYSASLNIARKFGDLVSLALMPTMVHRNYVAADDQNTLFALGGAMRWSITQRLGIMVEYYQVFQDKGIRKANFNSLGFAVEWLTFGHNFTIYLTNARGFGETQFITNTYDNWLKGQFRIGFCIGRKFEFGQ</sequence>
<protein>
    <recommendedName>
        <fullName evidence="2">DUF5777 domain-containing protein</fullName>
    </recommendedName>
</protein>
<dbReference type="Proteomes" id="UP000316008">
    <property type="component" value="Unassembled WGS sequence"/>
</dbReference>
<feature type="domain" description="DUF5777" evidence="2">
    <location>
        <begin position="44"/>
        <end position="300"/>
    </location>
</feature>
<proteinExistence type="predicted"/>
<feature type="signal peptide" evidence="1">
    <location>
        <begin position="1"/>
        <end position="20"/>
    </location>
</feature>
<organism evidence="3 4">
    <name type="scientific">Fluviicola chungangensis</name>
    <dbReference type="NCBI Taxonomy" id="2597671"/>
    <lineage>
        <taxon>Bacteria</taxon>
        <taxon>Pseudomonadati</taxon>
        <taxon>Bacteroidota</taxon>
        <taxon>Flavobacteriia</taxon>
        <taxon>Flavobacteriales</taxon>
        <taxon>Crocinitomicaceae</taxon>
        <taxon>Fluviicola</taxon>
    </lineage>
</organism>
<evidence type="ECO:0000313" key="3">
    <source>
        <dbReference type="EMBL" id="TSJ44997.1"/>
    </source>
</evidence>
<dbReference type="EMBL" id="VLPL01000004">
    <property type="protein sequence ID" value="TSJ44997.1"/>
    <property type="molecule type" value="Genomic_DNA"/>
</dbReference>
<dbReference type="RefSeq" id="WP_144333118.1">
    <property type="nucleotide sequence ID" value="NZ_VLPL01000004.1"/>
</dbReference>
<dbReference type="Pfam" id="PF19089">
    <property type="entry name" value="DUF5777"/>
    <property type="match status" value="1"/>
</dbReference>
<evidence type="ECO:0000313" key="4">
    <source>
        <dbReference type="Proteomes" id="UP000316008"/>
    </source>
</evidence>
<dbReference type="OrthoDB" id="1117410at2"/>
<evidence type="ECO:0000256" key="1">
    <source>
        <dbReference type="SAM" id="SignalP"/>
    </source>
</evidence>
<accession>A0A556MYJ9</accession>